<gene>
    <name evidence="2" type="ORF">PAC_09387</name>
</gene>
<keyword evidence="3" id="KW-1185">Reference proteome</keyword>
<feature type="region of interest" description="Disordered" evidence="1">
    <location>
        <begin position="160"/>
        <end position="188"/>
    </location>
</feature>
<accession>A0A1L7X399</accession>
<name>A0A1L7X399_9HELO</name>
<feature type="compositionally biased region" description="Low complexity" evidence="1">
    <location>
        <begin position="241"/>
        <end position="252"/>
    </location>
</feature>
<proteinExistence type="predicted"/>
<sequence length="268" mass="29473">MDTGTGTRPPLLLNDLGSTGTWSISYPVIVVGVVKPGSTGDEADVHFLQCTSGCITNDVKRFTPLGINFILKLRPEENANGRARYWLENGKRLSKATKVRVDHTFVLPFGRFRNFDDTESALDYRLDPDSYDRLLARRELSATEIHLFAPTALLRHGRLHTLQGPNAGPSSSSDYGGANGDGTHGHHTEGRLLEQAHESKNDHFVEEHEDSSDSDDTYFEAECESSSSNELPLRRIPPVPATLTLTAPATNAQGRRESNDQSLIAGKF</sequence>
<dbReference type="OrthoDB" id="3538694at2759"/>
<feature type="region of interest" description="Disordered" evidence="1">
    <location>
        <begin position="201"/>
        <end position="268"/>
    </location>
</feature>
<organism evidence="2 3">
    <name type="scientific">Phialocephala subalpina</name>
    <dbReference type="NCBI Taxonomy" id="576137"/>
    <lineage>
        <taxon>Eukaryota</taxon>
        <taxon>Fungi</taxon>
        <taxon>Dikarya</taxon>
        <taxon>Ascomycota</taxon>
        <taxon>Pezizomycotina</taxon>
        <taxon>Leotiomycetes</taxon>
        <taxon>Helotiales</taxon>
        <taxon>Mollisiaceae</taxon>
        <taxon>Phialocephala</taxon>
        <taxon>Phialocephala fortinii species complex</taxon>
    </lineage>
</organism>
<reference evidence="2 3" key="1">
    <citation type="submission" date="2016-03" db="EMBL/GenBank/DDBJ databases">
        <authorList>
            <person name="Ploux O."/>
        </authorList>
    </citation>
    <scope>NUCLEOTIDE SEQUENCE [LARGE SCALE GENOMIC DNA]</scope>
    <source>
        <strain evidence="2 3">UAMH 11012</strain>
    </source>
</reference>
<dbReference type="AlphaFoldDB" id="A0A1L7X399"/>
<evidence type="ECO:0000256" key="1">
    <source>
        <dbReference type="SAM" id="MobiDB-lite"/>
    </source>
</evidence>
<dbReference type="Proteomes" id="UP000184330">
    <property type="component" value="Unassembled WGS sequence"/>
</dbReference>
<evidence type="ECO:0000313" key="3">
    <source>
        <dbReference type="Proteomes" id="UP000184330"/>
    </source>
</evidence>
<protein>
    <submittedName>
        <fullName evidence="2">Uncharacterized protein</fullName>
    </submittedName>
</protein>
<evidence type="ECO:0000313" key="2">
    <source>
        <dbReference type="EMBL" id="CZR59495.1"/>
    </source>
</evidence>
<feature type="compositionally biased region" description="Acidic residues" evidence="1">
    <location>
        <begin position="207"/>
        <end position="223"/>
    </location>
</feature>
<dbReference type="EMBL" id="FJOG01000014">
    <property type="protein sequence ID" value="CZR59495.1"/>
    <property type="molecule type" value="Genomic_DNA"/>
</dbReference>